<evidence type="ECO:0000313" key="2">
    <source>
        <dbReference type="EMBL" id="MDR6968997.1"/>
    </source>
</evidence>
<keyword evidence="1" id="KW-0472">Membrane</keyword>
<keyword evidence="1" id="KW-0812">Transmembrane</keyword>
<feature type="transmembrane region" description="Helical" evidence="1">
    <location>
        <begin position="181"/>
        <end position="201"/>
    </location>
</feature>
<dbReference type="Proteomes" id="UP001255185">
    <property type="component" value="Unassembled WGS sequence"/>
</dbReference>
<evidence type="ECO:0008006" key="4">
    <source>
        <dbReference type="Google" id="ProtNLM"/>
    </source>
</evidence>
<gene>
    <name evidence="2" type="ORF">J2X31_003023</name>
</gene>
<reference evidence="2 3" key="1">
    <citation type="submission" date="2023-07" db="EMBL/GenBank/DDBJ databases">
        <title>Sorghum-associated microbial communities from plants grown in Nebraska, USA.</title>
        <authorList>
            <person name="Schachtman D."/>
        </authorList>
    </citation>
    <scope>NUCLEOTIDE SEQUENCE [LARGE SCALE GENOMIC DNA]</scope>
    <source>
        <strain evidence="2 3">3773</strain>
    </source>
</reference>
<feature type="transmembrane region" description="Helical" evidence="1">
    <location>
        <begin position="150"/>
        <end position="174"/>
    </location>
</feature>
<keyword evidence="3" id="KW-1185">Reference proteome</keyword>
<accession>A0ABU1TT22</accession>
<name>A0ABU1TT22_9FLAO</name>
<comment type="caution">
    <text evidence="2">The sequence shown here is derived from an EMBL/GenBank/DDBJ whole genome shotgun (WGS) entry which is preliminary data.</text>
</comment>
<sequence length="208" mass="23506">MNSFKLNFEILHIVKFTLIFILLTIIGTVSHECGHFFVAKRLGFNPTLHHSNVSFDVEIENSPAFLVKELSILLAGPIQTISTGMIGFVLILIRRRNNDHFKLIDWVATFLSLFWLRQCFNLTMSFVNALITCEFSFYGDEAKISEMLNLHSATIGIITGLLGCIICSFVVFSFVPIRFRYNLIIGGIIGSLLGLYVWTGFLGKFMLP</sequence>
<proteinExistence type="predicted"/>
<protein>
    <recommendedName>
        <fullName evidence="4">Peptidase M50 domain-containing protein</fullName>
    </recommendedName>
</protein>
<organism evidence="2 3">
    <name type="scientific">Flavobacterium arsenatis</name>
    <dbReference type="NCBI Taxonomy" id="1484332"/>
    <lineage>
        <taxon>Bacteria</taxon>
        <taxon>Pseudomonadati</taxon>
        <taxon>Bacteroidota</taxon>
        <taxon>Flavobacteriia</taxon>
        <taxon>Flavobacteriales</taxon>
        <taxon>Flavobacteriaceae</taxon>
        <taxon>Flavobacterium</taxon>
    </lineage>
</organism>
<feature type="transmembrane region" description="Helical" evidence="1">
    <location>
        <begin position="12"/>
        <end position="30"/>
    </location>
</feature>
<evidence type="ECO:0000256" key="1">
    <source>
        <dbReference type="SAM" id="Phobius"/>
    </source>
</evidence>
<dbReference type="RefSeq" id="WP_310027685.1">
    <property type="nucleotide sequence ID" value="NZ_JAVDVI010000014.1"/>
</dbReference>
<dbReference type="EMBL" id="JAVDVI010000014">
    <property type="protein sequence ID" value="MDR6968997.1"/>
    <property type="molecule type" value="Genomic_DNA"/>
</dbReference>
<evidence type="ECO:0000313" key="3">
    <source>
        <dbReference type="Proteomes" id="UP001255185"/>
    </source>
</evidence>
<feature type="transmembrane region" description="Helical" evidence="1">
    <location>
        <begin position="114"/>
        <end position="138"/>
    </location>
</feature>
<feature type="transmembrane region" description="Helical" evidence="1">
    <location>
        <begin position="70"/>
        <end position="93"/>
    </location>
</feature>
<keyword evidence="1" id="KW-1133">Transmembrane helix</keyword>